<feature type="region of interest" description="Disordered" evidence="1">
    <location>
        <begin position="1"/>
        <end position="25"/>
    </location>
</feature>
<dbReference type="RefSeq" id="XP_006665391.1">
    <property type="nucleotide sequence ID" value="XM_006665328.1"/>
</dbReference>
<evidence type="ECO:0000256" key="1">
    <source>
        <dbReference type="SAM" id="MobiDB-lite"/>
    </source>
</evidence>
<dbReference type="InParanoid" id="G3J7P8"/>
<organism evidence="2 3">
    <name type="scientific">Cordyceps militaris (strain CM01)</name>
    <name type="common">Caterpillar fungus</name>
    <dbReference type="NCBI Taxonomy" id="983644"/>
    <lineage>
        <taxon>Eukaryota</taxon>
        <taxon>Fungi</taxon>
        <taxon>Dikarya</taxon>
        <taxon>Ascomycota</taxon>
        <taxon>Pezizomycotina</taxon>
        <taxon>Sordariomycetes</taxon>
        <taxon>Hypocreomycetidae</taxon>
        <taxon>Hypocreales</taxon>
        <taxon>Cordycipitaceae</taxon>
        <taxon>Cordyceps</taxon>
    </lineage>
</organism>
<dbReference type="AlphaFoldDB" id="G3J7P8"/>
<evidence type="ECO:0000313" key="2">
    <source>
        <dbReference type="EMBL" id="EGX95514.1"/>
    </source>
</evidence>
<dbReference type="Proteomes" id="UP000001610">
    <property type="component" value="Unassembled WGS sequence"/>
</dbReference>
<dbReference type="HOGENOM" id="CLU_2941624_0_0_1"/>
<keyword evidence="3" id="KW-1185">Reference proteome</keyword>
<name>G3J7P8_CORMM</name>
<gene>
    <name evidence="2" type="ORF">CCM_00168</name>
</gene>
<evidence type="ECO:0000313" key="3">
    <source>
        <dbReference type="Proteomes" id="UP000001610"/>
    </source>
</evidence>
<protein>
    <submittedName>
        <fullName evidence="2">Uncharacterized protein</fullName>
    </submittedName>
</protein>
<dbReference type="VEuPathDB" id="FungiDB:CCM_00168"/>
<dbReference type="GeneID" id="18162203"/>
<reference evidence="2 3" key="1">
    <citation type="journal article" date="2011" name="Genome Biol.">
        <title>Genome sequence of the insect pathogenic fungus Cordyceps militaris, a valued traditional Chinese medicine.</title>
        <authorList>
            <person name="Zheng P."/>
            <person name="Xia Y."/>
            <person name="Xiao G."/>
            <person name="Xiong C."/>
            <person name="Hu X."/>
            <person name="Zhang S."/>
            <person name="Zheng H."/>
            <person name="Huang Y."/>
            <person name="Zhou Y."/>
            <person name="Wang S."/>
            <person name="Zhao G.P."/>
            <person name="Liu X."/>
            <person name="St Leger R.J."/>
            <person name="Wang C."/>
        </authorList>
    </citation>
    <scope>NUCLEOTIDE SEQUENCE [LARGE SCALE GENOMIC DNA]</scope>
    <source>
        <strain evidence="2 3">CM01</strain>
    </source>
</reference>
<dbReference type="EMBL" id="JH126399">
    <property type="protein sequence ID" value="EGX95514.1"/>
    <property type="molecule type" value="Genomic_DNA"/>
</dbReference>
<sequence>MMMRSGVDLYPKSQSMHPLVDEEEGTKFTMVDSDVNEDLSRFSIRSMENEEFQVRGRDAD</sequence>
<proteinExistence type="predicted"/>
<dbReference type="KEGG" id="cmt:CCM_00168"/>
<accession>G3J7P8</accession>